<name>A0A1I8FS64_9PLAT</name>
<dbReference type="WBParaSite" id="maker-unitig_45117-snap-gene-0.1-mRNA-1">
    <property type="protein sequence ID" value="maker-unitig_45117-snap-gene-0.1-mRNA-1"/>
    <property type="gene ID" value="maker-unitig_45117-snap-gene-0.1"/>
</dbReference>
<reference evidence="2" key="1">
    <citation type="submission" date="2016-11" db="UniProtKB">
        <authorList>
            <consortium name="WormBaseParasite"/>
        </authorList>
    </citation>
    <scope>IDENTIFICATION</scope>
</reference>
<evidence type="ECO:0000313" key="1">
    <source>
        <dbReference type="Proteomes" id="UP000095280"/>
    </source>
</evidence>
<dbReference type="Proteomes" id="UP000095280">
    <property type="component" value="Unplaced"/>
</dbReference>
<evidence type="ECO:0000313" key="2">
    <source>
        <dbReference type="WBParaSite" id="maker-unitig_45117-snap-gene-0.1-mRNA-1"/>
    </source>
</evidence>
<dbReference type="AlphaFoldDB" id="A0A1I8FS64"/>
<proteinExistence type="predicted"/>
<accession>A0A1I8FS64</accession>
<protein>
    <submittedName>
        <fullName evidence="2">Secreted protein</fullName>
    </submittedName>
</protein>
<keyword evidence="1" id="KW-1185">Reference proteome</keyword>
<organism evidence="1 2">
    <name type="scientific">Macrostomum lignano</name>
    <dbReference type="NCBI Taxonomy" id="282301"/>
    <lineage>
        <taxon>Eukaryota</taxon>
        <taxon>Metazoa</taxon>
        <taxon>Spiralia</taxon>
        <taxon>Lophotrochozoa</taxon>
        <taxon>Platyhelminthes</taxon>
        <taxon>Rhabditophora</taxon>
        <taxon>Macrostomorpha</taxon>
        <taxon>Macrostomida</taxon>
        <taxon>Macrostomidae</taxon>
        <taxon>Macrostomum</taxon>
    </lineage>
</organism>
<sequence length="162" mass="17629">IICASGRDSRSEPAQLACSFPQLGPRRPPPVAALRMMDNLLCGVCGTKRRGRRRVSMSPIPDNYDAAASFRLAKATPFTGGACFLATSCTSGHVMVPLSGTVLNGSPTPCLSTMFWKTLTRDELLRSRIDAFMRNKEPVPNCRLMQMSPIRLKTVTASGLRL</sequence>